<dbReference type="GO" id="GO:0030001">
    <property type="term" value="P:metal ion transport"/>
    <property type="evidence" value="ECO:0007669"/>
    <property type="project" value="TreeGrafter"/>
</dbReference>
<keyword evidence="3" id="KW-1133">Transmembrane helix</keyword>
<dbReference type="GO" id="GO:0005886">
    <property type="term" value="C:plasma membrane"/>
    <property type="evidence" value="ECO:0007669"/>
    <property type="project" value="TreeGrafter"/>
</dbReference>
<dbReference type="EMBL" id="CABIJS010000560">
    <property type="protein sequence ID" value="VUZ53672.1"/>
    <property type="molecule type" value="Genomic_DNA"/>
</dbReference>
<keyword evidence="4" id="KW-0472">Membrane</keyword>
<evidence type="ECO:0000313" key="7">
    <source>
        <dbReference type="Proteomes" id="UP000321570"/>
    </source>
</evidence>
<evidence type="ECO:0000256" key="1">
    <source>
        <dbReference type="ARBA" id="ARBA00004141"/>
    </source>
</evidence>
<dbReference type="PANTHER" id="PTHR13800:SF1">
    <property type="entry name" value="TRANSIENT RECEPTOR POTENTIAL CATION CHANNEL TRPM"/>
    <property type="match status" value="1"/>
</dbReference>
<dbReference type="Proteomes" id="UP000321570">
    <property type="component" value="Unassembled WGS sequence"/>
</dbReference>
<evidence type="ECO:0000313" key="6">
    <source>
        <dbReference type="EMBL" id="VUZ53672.1"/>
    </source>
</evidence>
<dbReference type="AlphaFoldDB" id="A0A564Z2I2"/>
<dbReference type="InterPro" id="IPR050927">
    <property type="entry name" value="TRPM"/>
</dbReference>
<evidence type="ECO:0000256" key="3">
    <source>
        <dbReference type="ARBA" id="ARBA00022989"/>
    </source>
</evidence>
<proteinExistence type="predicted"/>
<keyword evidence="7" id="KW-1185">Reference proteome</keyword>
<dbReference type="PANTHER" id="PTHR13800">
    <property type="entry name" value="TRANSIENT RECEPTOR POTENTIAL CATION CHANNEL, SUBFAMILY M, MEMBER 6"/>
    <property type="match status" value="1"/>
</dbReference>
<keyword evidence="2" id="KW-0812">Transmembrane</keyword>
<reference evidence="6 7" key="1">
    <citation type="submission" date="2019-07" db="EMBL/GenBank/DDBJ databases">
        <authorList>
            <person name="Jastrzebski P J."/>
            <person name="Paukszto L."/>
            <person name="Jastrzebski P J."/>
        </authorList>
    </citation>
    <scope>NUCLEOTIDE SEQUENCE [LARGE SCALE GENOMIC DNA]</scope>
    <source>
        <strain evidence="6 7">WMS-il1</strain>
    </source>
</reference>
<accession>A0A564Z2I2</accession>
<dbReference type="InterPro" id="IPR057366">
    <property type="entry name" value="TRPM-like"/>
</dbReference>
<feature type="domain" description="TRPM-like" evidence="5">
    <location>
        <begin position="1"/>
        <end position="89"/>
    </location>
</feature>
<dbReference type="Pfam" id="PF25508">
    <property type="entry name" value="TRPM2"/>
    <property type="match status" value="1"/>
</dbReference>
<organism evidence="6 7">
    <name type="scientific">Hymenolepis diminuta</name>
    <name type="common">Rat tapeworm</name>
    <dbReference type="NCBI Taxonomy" id="6216"/>
    <lineage>
        <taxon>Eukaryota</taxon>
        <taxon>Metazoa</taxon>
        <taxon>Spiralia</taxon>
        <taxon>Lophotrochozoa</taxon>
        <taxon>Platyhelminthes</taxon>
        <taxon>Cestoda</taxon>
        <taxon>Eucestoda</taxon>
        <taxon>Cyclophyllidea</taxon>
        <taxon>Hymenolepididae</taxon>
        <taxon>Hymenolepis</taxon>
    </lineage>
</organism>
<dbReference type="GO" id="GO:0005261">
    <property type="term" value="F:monoatomic cation channel activity"/>
    <property type="evidence" value="ECO:0007669"/>
    <property type="project" value="TreeGrafter"/>
</dbReference>
<name>A0A564Z2I2_HYMDI</name>
<comment type="subcellular location">
    <subcellularLocation>
        <location evidence="1">Membrane</location>
        <topology evidence="1">Multi-pass membrane protein</topology>
    </subcellularLocation>
</comment>
<evidence type="ECO:0000259" key="5">
    <source>
        <dbReference type="Pfam" id="PF25508"/>
    </source>
</evidence>
<gene>
    <name evidence="6" type="ORF">WMSIL1_LOCUS11938</name>
</gene>
<evidence type="ECO:0000256" key="4">
    <source>
        <dbReference type="ARBA" id="ARBA00023136"/>
    </source>
</evidence>
<protein>
    <recommendedName>
        <fullName evidence="5">TRPM-like domain-containing protein</fullName>
    </recommendedName>
</protein>
<evidence type="ECO:0000256" key="2">
    <source>
        <dbReference type="ARBA" id="ARBA00022692"/>
    </source>
</evidence>
<sequence>MQTDISAGALFAATFLRSLSKITRQNSDIEEHKFQAREFELLAVSILDVCYFNNKENTMDLLVMERGSYGTLSCMMIASEGNCQEFMQHRACQEYLDRVWAHTLQIKSFSLRFFFSLVIGAICPPFVPFVAEYDESKYDKSPDAKEVRKKFTVRFYRQKLRDFYLASCVRHAYQLVRLKKFENVA</sequence>